<dbReference type="InterPro" id="IPR011646">
    <property type="entry name" value="KAP_P-loop"/>
</dbReference>
<reference evidence="3" key="2">
    <citation type="journal article" date="2017" name="Plant Physiol. Biochem.">
        <title>Differential oxidative and antioxidative response of duckweed Lemna minor toward plant growth promoting/inhibiting bacteria.</title>
        <authorList>
            <person name="Ishizawa H."/>
            <person name="Kuroda M."/>
            <person name="Morikawa M."/>
            <person name="Ike M."/>
        </authorList>
    </citation>
    <scope>NUCLEOTIDE SEQUENCE [LARGE SCALE GENOMIC DNA]</scope>
    <source>
        <strain evidence="3">M6</strain>
    </source>
</reference>
<evidence type="ECO:0000259" key="1">
    <source>
        <dbReference type="Pfam" id="PF07693"/>
    </source>
</evidence>
<dbReference type="RefSeq" id="WP_126422555.1">
    <property type="nucleotide sequence ID" value="NZ_AP018827.1"/>
</dbReference>
<organism evidence="2 3">
    <name type="scientific">Asticcacaulis excentricus</name>
    <dbReference type="NCBI Taxonomy" id="78587"/>
    <lineage>
        <taxon>Bacteria</taxon>
        <taxon>Pseudomonadati</taxon>
        <taxon>Pseudomonadota</taxon>
        <taxon>Alphaproteobacteria</taxon>
        <taxon>Caulobacterales</taxon>
        <taxon>Caulobacteraceae</taxon>
        <taxon>Asticcacaulis</taxon>
    </lineage>
</organism>
<reference evidence="3" key="1">
    <citation type="journal article" date="2017" name="Biotechnol. Biofuels">
        <title>Evaluation of environmental bacterial communities as a factor affecting the growth of duckweed Lemna minor.</title>
        <authorList>
            <person name="Ishizawa H."/>
            <person name="Kuroda M."/>
            <person name="Morikawa M."/>
            <person name="Ike M."/>
        </authorList>
    </citation>
    <scope>NUCLEOTIDE SEQUENCE [LARGE SCALE GENOMIC DNA]</scope>
    <source>
        <strain evidence="3">M6</strain>
    </source>
</reference>
<evidence type="ECO:0000313" key="2">
    <source>
        <dbReference type="EMBL" id="BBF81453.1"/>
    </source>
</evidence>
<sequence length="436" mass="49610">MPLYDFSLDIGANEGFTPEKDIFRHEAFGERLTNLLANTNFPITLAIDAQWGEGKTTFLKMWAGHLRNEGFPVIEFDAFANDYYDDPFIPLAGEIVALAKDQGIKTAISEKAKKVAFALAKGFVKVGTKLVTLNAVDGSLIDSVKDDVADGLADYAAKEVGELIDKYEETKNEFQAFREALSQLPDKLYDGPKNEDGHPINPKPLIFIIDELDRCRPDYALKLLERIKHFCSVPSIHFVFGVHILQLKNSVSYAYGNGINSDTYLEKFFTIFTNLPDSNHPRGVVPIDSYLSHIRNNLIIRSDISQIINYFQNKNVSIRSFQKYIQSISIINSQTYTSSLNSYLAIITAIRFFDIKNYEKIMRTALDPVEASVIVDEFYPKPTSGGWKTFLINVMSESDLTQVMSAFDIYQRENGSFNKYLERNYLRWEMQIHRSL</sequence>
<evidence type="ECO:0000313" key="3">
    <source>
        <dbReference type="Proteomes" id="UP000278756"/>
    </source>
</evidence>
<dbReference type="Pfam" id="PF07693">
    <property type="entry name" value="KAP_NTPase"/>
    <property type="match status" value="1"/>
</dbReference>
<name>A0A3G9G8C1_9CAUL</name>
<dbReference type="SUPFAM" id="SSF52540">
    <property type="entry name" value="P-loop containing nucleoside triphosphate hydrolases"/>
    <property type="match status" value="1"/>
</dbReference>
<dbReference type="AlphaFoldDB" id="A0A3G9G8C1"/>
<dbReference type="InterPro" id="IPR027417">
    <property type="entry name" value="P-loop_NTPase"/>
</dbReference>
<accession>A0A3G9G8C1</accession>
<gene>
    <name evidence="2" type="ORF">EM6_2052</name>
</gene>
<dbReference type="Proteomes" id="UP000278756">
    <property type="component" value="Chromosome 1"/>
</dbReference>
<proteinExistence type="predicted"/>
<protein>
    <submittedName>
        <fullName evidence="2">Putative phage protein</fullName>
    </submittedName>
</protein>
<dbReference type="OrthoDB" id="88903at2"/>
<feature type="domain" description="KAP NTPase" evidence="1">
    <location>
        <begin position="30"/>
        <end position="332"/>
    </location>
</feature>
<dbReference type="EMBL" id="AP018827">
    <property type="protein sequence ID" value="BBF81453.1"/>
    <property type="molecule type" value="Genomic_DNA"/>
</dbReference>